<evidence type="ECO:0000313" key="2">
    <source>
        <dbReference type="Proteomes" id="UP000263642"/>
    </source>
</evidence>
<organism evidence="1 2">
    <name type="scientific">Gimesia maris</name>
    <dbReference type="NCBI Taxonomy" id="122"/>
    <lineage>
        <taxon>Bacteria</taxon>
        <taxon>Pseudomonadati</taxon>
        <taxon>Planctomycetota</taxon>
        <taxon>Planctomycetia</taxon>
        <taxon>Planctomycetales</taxon>
        <taxon>Planctomycetaceae</taxon>
        <taxon>Gimesia</taxon>
    </lineage>
</organism>
<sequence length="355" mass="39163">MWMSTTTDSIRGHHPILEMLDRALSRSRLPHALLFSGAAGIGKKRVALHLAQCLFCLQTPADELSCCRTCDSCKQMAAGTHPDLISIECPPDKNILPLSLIIGDDDHRGREGVCYEMSLRPMVGDRRIAIIDDADKMNAESANALLKTLEEPSANYLMILIASELDAILPTIRSRCQLIRFNRLTQEDVAALLIDQQLVESEDQAIEIARLSAGSLNIASQLLDENLQSLRGNITRLLSRHPFQPQAFSESVIQAIDDVGGNTAAQRKTALWVIKFCADFYHQSLQCAAAYQAAPAADNVESFVAGLPGETEDRIETIGNLLSRMLQTEEQINQNVTLPLCIESLSQDLREIQTK</sequence>
<dbReference type="EMBL" id="DQAY01000076">
    <property type="protein sequence ID" value="HCO23967.1"/>
    <property type="molecule type" value="Genomic_DNA"/>
</dbReference>
<dbReference type="Proteomes" id="UP000263642">
    <property type="component" value="Unassembled WGS sequence"/>
</dbReference>
<evidence type="ECO:0000313" key="1">
    <source>
        <dbReference type="EMBL" id="HCO23967.1"/>
    </source>
</evidence>
<dbReference type="Gene3D" id="3.40.50.300">
    <property type="entry name" value="P-loop containing nucleotide triphosphate hydrolases"/>
    <property type="match status" value="1"/>
</dbReference>
<dbReference type="GO" id="GO:0006261">
    <property type="term" value="P:DNA-templated DNA replication"/>
    <property type="evidence" value="ECO:0007669"/>
    <property type="project" value="TreeGrafter"/>
</dbReference>
<dbReference type="AlphaFoldDB" id="A0A3D3R7E5"/>
<dbReference type="InterPro" id="IPR050238">
    <property type="entry name" value="DNA_Rep/Repair_Clamp_Loader"/>
</dbReference>
<comment type="caution">
    <text evidence="1">The sequence shown here is derived from an EMBL/GenBank/DDBJ whole genome shotgun (WGS) entry which is preliminary data.</text>
</comment>
<name>A0A3D3R7E5_9PLAN</name>
<dbReference type="InterPro" id="IPR004622">
    <property type="entry name" value="DNA_pol_HolB"/>
</dbReference>
<proteinExistence type="predicted"/>
<dbReference type="InterPro" id="IPR027417">
    <property type="entry name" value="P-loop_NTPase"/>
</dbReference>
<dbReference type="GO" id="GO:0008408">
    <property type="term" value="F:3'-5' exonuclease activity"/>
    <property type="evidence" value="ECO:0007669"/>
    <property type="project" value="InterPro"/>
</dbReference>
<dbReference type="GO" id="GO:0003887">
    <property type="term" value="F:DNA-directed DNA polymerase activity"/>
    <property type="evidence" value="ECO:0007669"/>
    <property type="project" value="InterPro"/>
</dbReference>
<dbReference type="NCBIfam" id="TIGR00678">
    <property type="entry name" value="holB"/>
    <property type="match status" value="1"/>
</dbReference>
<dbReference type="PANTHER" id="PTHR11669:SF8">
    <property type="entry name" value="DNA POLYMERASE III SUBUNIT DELTA"/>
    <property type="match status" value="1"/>
</dbReference>
<gene>
    <name evidence="1" type="primary">holB</name>
    <name evidence="1" type="ORF">DIT97_13290</name>
</gene>
<protein>
    <submittedName>
        <fullName evidence="1">DNA polymerase III subunit delta</fullName>
    </submittedName>
</protein>
<dbReference type="SUPFAM" id="SSF52540">
    <property type="entry name" value="P-loop containing nucleoside triphosphate hydrolases"/>
    <property type="match status" value="1"/>
</dbReference>
<dbReference type="Pfam" id="PF13177">
    <property type="entry name" value="DNA_pol3_delta2"/>
    <property type="match status" value="1"/>
</dbReference>
<dbReference type="PANTHER" id="PTHR11669">
    <property type="entry name" value="REPLICATION FACTOR C / DNA POLYMERASE III GAMMA-TAU SUBUNIT"/>
    <property type="match status" value="1"/>
</dbReference>
<reference evidence="1 2" key="1">
    <citation type="journal article" date="2018" name="Nat. Biotechnol.">
        <title>A standardized bacterial taxonomy based on genome phylogeny substantially revises the tree of life.</title>
        <authorList>
            <person name="Parks D.H."/>
            <person name="Chuvochina M."/>
            <person name="Waite D.W."/>
            <person name="Rinke C."/>
            <person name="Skarshewski A."/>
            <person name="Chaumeil P.A."/>
            <person name="Hugenholtz P."/>
        </authorList>
    </citation>
    <scope>NUCLEOTIDE SEQUENCE [LARGE SCALE GENOMIC DNA]</scope>
    <source>
        <strain evidence="1">UBA9375</strain>
    </source>
</reference>
<accession>A0A3D3R7E5</accession>